<evidence type="ECO:0000256" key="6">
    <source>
        <dbReference type="SAM" id="MobiDB-lite"/>
    </source>
</evidence>
<evidence type="ECO:0000256" key="3">
    <source>
        <dbReference type="ARBA" id="ARBA00022801"/>
    </source>
</evidence>
<evidence type="ECO:0000313" key="9">
    <source>
        <dbReference type="Proteomes" id="UP000054516"/>
    </source>
</evidence>
<organism evidence="8">
    <name type="scientific">Rosellinia necatrix</name>
    <name type="common">White root-rot fungus</name>
    <dbReference type="NCBI Taxonomy" id="77044"/>
    <lineage>
        <taxon>Eukaryota</taxon>
        <taxon>Fungi</taxon>
        <taxon>Dikarya</taxon>
        <taxon>Ascomycota</taxon>
        <taxon>Pezizomycotina</taxon>
        <taxon>Sordariomycetes</taxon>
        <taxon>Xylariomycetidae</taxon>
        <taxon>Xylariales</taxon>
        <taxon>Xylariaceae</taxon>
        <taxon>Rosellinia</taxon>
    </lineage>
</organism>
<dbReference type="PANTHER" id="PTHR43806:SF58">
    <property type="entry name" value="ALKALINE PROTEASE 1-RELATED"/>
    <property type="match status" value="1"/>
</dbReference>
<dbReference type="EMBL" id="DF977479">
    <property type="protein sequence ID" value="GAW26496.1"/>
    <property type="molecule type" value="Genomic_DNA"/>
</dbReference>
<feature type="compositionally biased region" description="Basic and acidic residues" evidence="6">
    <location>
        <begin position="151"/>
        <end position="171"/>
    </location>
</feature>
<evidence type="ECO:0000256" key="2">
    <source>
        <dbReference type="ARBA" id="ARBA00022670"/>
    </source>
</evidence>
<reference evidence="8" key="1">
    <citation type="submission" date="2016-03" db="EMBL/GenBank/DDBJ databases">
        <title>Draft genome sequence of Rosellinia necatrix.</title>
        <authorList>
            <person name="Kanematsu S."/>
        </authorList>
    </citation>
    <scope>NUCLEOTIDE SEQUENCE [LARGE SCALE GENOMIC DNA]</scope>
    <source>
        <strain evidence="8">W97</strain>
    </source>
</reference>
<evidence type="ECO:0000313" key="8">
    <source>
        <dbReference type="EMBL" id="GAW26496.1"/>
    </source>
</evidence>
<dbReference type="PANTHER" id="PTHR43806">
    <property type="entry name" value="PEPTIDASE S8"/>
    <property type="match status" value="1"/>
</dbReference>
<evidence type="ECO:0000256" key="5">
    <source>
        <dbReference type="PROSITE-ProRule" id="PRU01240"/>
    </source>
</evidence>
<gene>
    <name evidence="8" type="ORF">SAMD00023353_3400320</name>
</gene>
<accession>A0A1S8A8Q7</accession>
<dbReference type="InterPro" id="IPR036852">
    <property type="entry name" value="Peptidase_S8/S53_dom_sf"/>
</dbReference>
<keyword evidence="9" id="KW-1185">Reference proteome</keyword>
<evidence type="ECO:0000256" key="4">
    <source>
        <dbReference type="ARBA" id="ARBA00022825"/>
    </source>
</evidence>
<protein>
    <submittedName>
        <fullName evidence="8">Putative peptidase S8 subtilisin kexin</fullName>
    </submittedName>
</protein>
<name>A0A1S8A8Q7_ROSNE</name>
<dbReference type="Proteomes" id="UP000054516">
    <property type="component" value="Unassembled WGS sequence"/>
</dbReference>
<dbReference type="AlphaFoldDB" id="A0A1S8A8Q7"/>
<dbReference type="GO" id="GO:0006508">
    <property type="term" value="P:proteolysis"/>
    <property type="evidence" value="ECO:0007669"/>
    <property type="project" value="UniProtKB-KW"/>
</dbReference>
<dbReference type="InterPro" id="IPR000209">
    <property type="entry name" value="Peptidase_S8/S53_dom"/>
</dbReference>
<dbReference type="STRING" id="77044.A0A1S8A8Q7"/>
<dbReference type="InterPro" id="IPR015500">
    <property type="entry name" value="Peptidase_S8_subtilisin-rel"/>
</dbReference>
<dbReference type="PROSITE" id="PS51892">
    <property type="entry name" value="SUBTILASE"/>
    <property type="match status" value="1"/>
</dbReference>
<sequence>MLTKIIKPEDSDLNSQNCLHLAIEKGCRFTQRIIDKCSVDVPEIFQQGDKEGTKNTPLHLAVMKLLPPDELENQEQIIRCLITANRETLLKENGKHDVPYQARIRKLGEQEELAPHENIDRDGNDTTTYHTTADLGIAEASTVGSVSGTKNEIEGDLNDRELSEEGGGRADEDLEEEDEEDEDSEEEYEEDEDDEVIMGPSKNALAEDDEYLTREEKSDFRHKVVHDPILKIIRSFSIREFERSDVATALYHQVQERETYFNLSGRSDLTITTAYLGKLARHLKFENVLSYVALPKLAVLDSESTDVSSPTNLGPKGRRDMGKIFQWLRDKQVETIHAVTVIDSTEPSHSDAAIEEALTGFNIEVWDWKKLDRNCDVIANCTKGVVRDISLYSSGNYAVLMGWASNDGLRCLENFPQLKHVHLYYQEGLEDETRLEQYIDAFVMKLRRHQNKDGEYIEVTATKDDKKNSYMDGFRVRHGARSTSQWGNRWMDSMTQFLQVIFNIPMKEAGYVKIAVVDNGVDASLDALDGKIAAGASFCPIPNTSYHNPYYMTSETISHGSMVAGLICRMCPKAKLYVARIDELPSAQGKLLLTAESAAKAIDWAVKKKVDVICMSWTIEPNDGQNDAGIEQLRAAISKAESNGITMLCSASDQGSDAKASLPTSTQKCIRVGAGTENGDKCSWVHGDDYDYCFPGENVPLKTGRDGLVKMYSGSSVATAIAAGSVGLLLYLDKLIAMEVGGGEPRGQVDEQQVSPVRQRVWRPVHRV</sequence>
<dbReference type="InterPro" id="IPR050131">
    <property type="entry name" value="Peptidase_S8_subtilisin-like"/>
</dbReference>
<keyword evidence="4 5" id="KW-0720">Serine protease</keyword>
<dbReference type="Gene3D" id="3.40.50.200">
    <property type="entry name" value="Peptidase S8/S53 domain"/>
    <property type="match status" value="1"/>
</dbReference>
<feature type="compositionally biased region" description="Basic and acidic residues" evidence="6">
    <location>
        <begin position="108"/>
        <end position="124"/>
    </location>
</feature>
<feature type="active site" description="Charge relay system" evidence="5">
    <location>
        <position position="559"/>
    </location>
</feature>
<comment type="similarity">
    <text evidence="1 5">Belongs to the peptidase S8 family.</text>
</comment>
<dbReference type="PRINTS" id="PR00723">
    <property type="entry name" value="SUBTILISIN"/>
</dbReference>
<dbReference type="OMA" id="GHERDID"/>
<feature type="compositionally biased region" description="Acidic residues" evidence="6">
    <location>
        <begin position="172"/>
        <end position="196"/>
    </location>
</feature>
<dbReference type="OrthoDB" id="4724469at2759"/>
<feature type="active site" description="Charge relay system" evidence="5">
    <location>
        <position position="716"/>
    </location>
</feature>
<keyword evidence="2 5" id="KW-0645">Protease</keyword>
<feature type="region of interest" description="Disordered" evidence="6">
    <location>
        <begin position="108"/>
        <end position="209"/>
    </location>
</feature>
<evidence type="ECO:0000259" key="7">
    <source>
        <dbReference type="Pfam" id="PF00082"/>
    </source>
</evidence>
<dbReference type="GO" id="GO:0004252">
    <property type="term" value="F:serine-type endopeptidase activity"/>
    <property type="evidence" value="ECO:0007669"/>
    <property type="project" value="UniProtKB-UniRule"/>
</dbReference>
<feature type="active site" description="Charge relay system" evidence="5">
    <location>
        <position position="518"/>
    </location>
</feature>
<dbReference type="Pfam" id="PF00082">
    <property type="entry name" value="Peptidase_S8"/>
    <property type="match status" value="1"/>
</dbReference>
<dbReference type="SUPFAM" id="SSF52743">
    <property type="entry name" value="Subtilisin-like"/>
    <property type="match status" value="1"/>
</dbReference>
<evidence type="ECO:0000256" key="1">
    <source>
        <dbReference type="ARBA" id="ARBA00011073"/>
    </source>
</evidence>
<feature type="domain" description="Peptidase S8/S53" evidence="7">
    <location>
        <begin position="512"/>
        <end position="730"/>
    </location>
</feature>
<keyword evidence="3 5" id="KW-0378">Hydrolase</keyword>
<proteinExistence type="inferred from homology"/>